<dbReference type="PANTHER" id="PTHR43400:SF10">
    <property type="entry name" value="3-OXOSTEROID 1-DEHYDROGENASE"/>
    <property type="match status" value="1"/>
</dbReference>
<dbReference type="Proteomes" id="UP001054884">
    <property type="component" value="Unassembled WGS sequence"/>
</dbReference>
<evidence type="ECO:0000313" key="10">
    <source>
        <dbReference type="EMBL" id="GHN33203.1"/>
    </source>
</evidence>
<dbReference type="EC" id="1.3.99.33" evidence="3"/>
<dbReference type="PRINTS" id="PR00368">
    <property type="entry name" value="FADPNR"/>
</dbReference>
<comment type="cofactor">
    <cofactor evidence="1">
        <name>FMN</name>
        <dbReference type="ChEBI" id="CHEBI:58210"/>
    </cofactor>
</comment>
<evidence type="ECO:0000256" key="1">
    <source>
        <dbReference type="ARBA" id="ARBA00001917"/>
    </source>
</evidence>
<keyword evidence="5" id="KW-0285">Flavoprotein</keyword>
<reference evidence="10 11" key="1">
    <citation type="journal article" date="2022" name="J. Dairy Sci.">
        <title>Genetic diversity of Lactobacillus delbrueckii isolated from raw milk in Hokkaido, Japan.</title>
        <authorList>
            <person name="Tsuchihashi H."/>
            <person name="Ichikawa A."/>
            <person name="Takeda M."/>
            <person name="Koizumi A."/>
            <person name="Mizoguchi C."/>
            <person name="Ishida T."/>
            <person name="Kimura K."/>
        </authorList>
    </citation>
    <scope>NUCLEOTIDE SEQUENCE [LARGE SCALE GENOMIC DNA]</scope>
    <source>
        <strain evidence="10 11">ME-791</strain>
    </source>
</reference>
<dbReference type="SUPFAM" id="SSF51905">
    <property type="entry name" value="FAD/NAD(P)-binding domain"/>
    <property type="match status" value="1"/>
</dbReference>
<dbReference type="GO" id="GO:0033765">
    <property type="term" value="F:steroid dehydrogenase activity, acting on the CH-CH group of donors"/>
    <property type="evidence" value="ECO:0007669"/>
    <property type="project" value="UniProtKB-ARBA"/>
</dbReference>
<organism evidence="10 11">
    <name type="scientific">Lactobacillus delbrueckii</name>
    <dbReference type="NCBI Taxonomy" id="1584"/>
    <lineage>
        <taxon>Bacteria</taxon>
        <taxon>Bacillati</taxon>
        <taxon>Bacillota</taxon>
        <taxon>Bacilli</taxon>
        <taxon>Lactobacillales</taxon>
        <taxon>Lactobacillaceae</taxon>
        <taxon>Lactobacillus</taxon>
    </lineage>
</organism>
<comment type="caution">
    <text evidence="10">The sequence shown here is derived from an EMBL/GenBank/DDBJ whole genome shotgun (WGS) entry which is preliminary data.</text>
</comment>
<evidence type="ECO:0000256" key="6">
    <source>
        <dbReference type="ARBA" id="ARBA00022827"/>
    </source>
</evidence>
<dbReference type="SUPFAM" id="SSF56425">
    <property type="entry name" value="Succinate dehydrogenase/fumarate reductase flavoprotein, catalytic domain"/>
    <property type="match status" value="1"/>
</dbReference>
<evidence type="ECO:0000256" key="3">
    <source>
        <dbReference type="ARBA" id="ARBA00013137"/>
    </source>
</evidence>
<dbReference type="PRINTS" id="PR00411">
    <property type="entry name" value="PNDRDTASEI"/>
</dbReference>
<accession>A0ABD0ADP7</accession>
<sequence length="605" mass="66320">MYKKGYYEVEAEGHHSTVKLRVSFDEEKLTKIEVLEENETQAFVDDLKDRFIPEVVVNQSLNVDAISGATKLTKAVTSSVEEAITEAGGDPKTFTEAAHVTETKLPDADVTADVVVIGSGASGFMSAITAAKAGSKVVVLEKAGNLAAVNGVKVSGPFAVNTPVLRERGTTLTVNEVFQHVMNYTHWEPNSALIRNYLEHSSEAVENLLEIGYQFEEANFRFKTPFVDEKGGFHLILTDVDKRVRLWTEAYEKYGVDVFFNMAAKEVLKENGKIAGVAGQRKDGSKVTVHAKSVIIASGGYLGNKELLLKYLGTTHVNVATRGKSLCTGDGLAIAQKAGAILDKTFGYCGCEYGGTNPKASRPATQDKYDQNLAFKFGIYGNLLVDNQGKRFMNEGLLCDYPMSYGEEPTLRHSPYYAIVDQEYVDKMRDEGLYEYLTKRGANHDNWFIGSYYKQRGALKSLDSDLEEGIHEGWIVKADTLEELAKKTGFDHLTGTVASYNSYCEKGEDEQFGANPWYLSSVKQGPFYAIECEVSAWSTFGGVKTDDECRALAEDDQVIPGMYVVGTDNGSMMYSPYYDIPGFCYSSCIGSGVIAGHGASAYAKA</sequence>
<evidence type="ECO:0000256" key="8">
    <source>
        <dbReference type="ARBA" id="ARBA00049922"/>
    </source>
</evidence>
<name>A0ABD0ADP7_9LACO</name>
<keyword evidence="6" id="KW-0274">FAD</keyword>
<protein>
    <recommendedName>
        <fullName evidence="4">Urocanate reductase</fullName>
        <ecNumber evidence="3">1.3.99.33</ecNumber>
    </recommendedName>
</protein>
<evidence type="ECO:0000256" key="5">
    <source>
        <dbReference type="ARBA" id="ARBA00022630"/>
    </source>
</evidence>
<dbReference type="PANTHER" id="PTHR43400">
    <property type="entry name" value="FUMARATE REDUCTASE"/>
    <property type="match status" value="1"/>
</dbReference>
<dbReference type="AlphaFoldDB" id="A0ABD0ADP7"/>
<dbReference type="InterPro" id="IPR036188">
    <property type="entry name" value="FAD/NAD-bd_sf"/>
</dbReference>
<comment type="catalytic activity">
    <reaction evidence="8">
        <text>dihydrourocanate + A = urocanate + AH2</text>
        <dbReference type="Rhea" id="RHEA:36059"/>
        <dbReference type="ChEBI" id="CHEBI:13193"/>
        <dbReference type="ChEBI" id="CHEBI:17499"/>
        <dbReference type="ChEBI" id="CHEBI:27247"/>
        <dbReference type="ChEBI" id="CHEBI:72991"/>
        <dbReference type="EC" id="1.3.99.33"/>
    </reaction>
</comment>
<dbReference type="RefSeq" id="WP_129335466.1">
    <property type="nucleotide sequence ID" value="NZ_BNHQ01000056.1"/>
</dbReference>
<keyword evidence="7" id="KW-0560">Oxidoreductase</keyword>
<dbReference type="InterPro" id="IPR027477">
    <property type="entry name" value="Succ_DH/fumarate_Rdtase_cat_sf"/>
</dbReference>
<dbReference type="Gene3D" id="3.50.50.60">
    <property type="entry name" value="FAD/NAD(P)-binding domain"/>
    <property type="match status" value="1"/>
</dbReference>
<dbReference type="Gene3D" id="3.90.700.10">
    <property type="entry name" value="Succinate dehydrogenase/fumarate reductase flavoprotein, catalytic domain"/>
    <property type="match status" value="1"/>
</dbReference>
<evidence type="ECO:0000259" key="9">
    <source>
        <dbReference type="SMART" id="SM00900"/>
    </source>
</evidence>
<dbReference type="InterPro" id="IPR007329">
    <property type="entry name" value="FMN-bd"/>
</dbReference>
<feature type="domain" description="FMN-binding" evidence="9">
    <location>
        <begin position="13"/>
        <end position="87"/>
    </location>
</feature>
<dbReference type="EMBL" id="BNHY01000004">
    <property type="protein sequence ID" value="GHN33203.1"/>
    <property type="molecule type" value="Genomic_DNA"/>
</dbReference>
<dbReference type="InterPro" id="IPR050315">
    <property type="entry name" value="FAD-oxidoreductase_2"/>
</dbReference>
<evidence type="ECO:0000256" key="4">
    <source>
        <dbReference type="ARBA" id="ARBA00015872"/>
    </source>
</evidence>
<comment type="cofactor">
    <cofactor evidence="2">
        <name>FAD</name>
        <dbReference type="ChEBI" id="CHEBI:57692"/>
    </cofactor>
</comment>
<evidence type="ECO:0000313" key="11">
    <source>
        <dbReference type="Proteomes" id="UP001054884"/>
    </source>
</evidence>
<dbReference type="InterPro" id="IPR003953">
    <property type="entry name" value="FAD-dep_OxRdtase_2_FAD-bd"/>
</dbReference>
<dbReference type="Pfam" id="PF00890">
    <property type="entry name" value="FAD_binding_2"/>
    <property type="match status" value="1"/>
</dbReference>
<evidence type="ECO:0000256" key="2">
    <source>
        <dbReference type="ARBA" id="ARBA00001974"/>
    </source>
</evidence>
<dbReference type="GO" id="GO:0008202">
    <property type="term" value="P:steroid metabolic process"/>
    <property type="evidence" value="ECO:0007669"/>
    <property type="project" value="UniProtKB-ARBA"/>
</dbReference>
<evidence type="ECO:0000256" key="7">
    <source>
        <dbReference type="ARBA" id="ARBA00023002"/>
    </source>
</evidence>
<dbReference type="SMART" id="SM00900">
    <property type="entry name" value="FMN_bind"/>
    <property type="match status" value="1"/>
</dbReference>
<gene>
    <name evidence="10" type="ORF">ME791_03550</name>
</gene>
<proteinExistence type="predicted"/>
<dbReference type="Pfam" id="PF04205">
    <property type="entry name" value="FMN_bind"/>
    <property type="match status" value="1"/>
</dbReference>